<keyword evidence="2" id="KW-1185">Reference proteome</keyword>
<evidence type="ECO:0000313" key="2">
    <source>
        <dbReference type="Proteomes" id="UP000051515"/>
    </source>
</evidence>
<dbReference type="Proteomes" id="UP000051515">
    <property type="component" value="Unassembled WGS sequence"/>
</dbReference>
<dbReference type="EMBL" id="AZDY01000037">
    <property type="protein sequence ID" value="KRK83101.1"/>
    <property type="molecule type" value="Genomic_DNA"/>
</dbReference>
<protein>
    <submittedName>
        <fullName evidence="1">Uncharacterized protein</fullName>
    </submittedName>
</protein>
<comment type="caution">
    <text evidence="1">The sequence shown here is derived from an EMBL/GenBank/DDBJ whole genome shotgun (WGS) entry which is preliminary data.</text>
</comment>
<dbReference type="RefSeq" id="WP_056952438.1">
    <property type="nucleotide sequence ID" value="NZ_AZDY01000037.1"/>
</dbReference>
<dbReference type="STRING" id="1423788.FC78_GL001910"/>
<name>A0A0R1KHX6_9LACO</name>
<accession>A0A0R1KHX6</accession>
<reference evidence="1 2" key="1">
    <citation type="journal article" date="2015" name="Genome Announc.">
        <title>Expanding the biotechnology potential of lactobacilli through comparative genomics of 213 strains and associated genera.</title>
        <authorList>
            <person name="Sun Z."/>
            <person name="Harris H.M."/>
            <person name="McCann A."/>
            <person name="Guo C."/>
            <person name="Argimon S."/>
            <person name="Zhang W."/>
            <person name="Yang X."/>
            <person name="Jeffery I.B."/>
            <person name="Cooney J.C."/>
            <person name="Kagawa T.F."/>
            <person name="Liu W."/>
            <person name="Song Y."/>
            <person name="Salvetti E."/>
            <person name="Wrobel A."/>
            <person name="Rasinkangas P."/>
            <person name="Parkhill J."/>
            <person name="Rea M.C."/>
            <person name="O'Sullivan O."/>
            <person name="Ritari J."/>
            <person name="Douillard F.P."/>
            <person name="Paul Ross R."/>
            <person name="Yang R."/>
            <person name="Briner A.E."/>
            <person name="Felis G.E."/>
            <person name="de Vos W.M."/>
            <person name="Barrangou R."/>
            <person name="Klaenhammer T.R."/>
            <person name="Caufield P.W."/>
            <person name="Cui Y."/>
            <person name="Zhang H."/>
            <person name="O'Toole P.W."/>
        </authorList>
    </citation>
    <scope>NUCLEOTIDE SEQUENCE [LARGE SCALE GENOMIC DNA]</scope>
    <source>
        <strain evidence="1 2">DSM 19674</strain>
    </source>
</reference>
<dbReference type="AlphaFoldDB" id="A0A0R1KHX6"/>
<evidence type="ECO:0000313" key="1">
    <source>
        <dbReference type="EMBL" id="KRK83101.1"/>
    </source>
</evidence>
<gene>
    <name evidence="1" type="ORF">FC78_GL001910</name>
</gene>
<organism evidence="1 2">
    <name type="scientific">Companilactobacillus bobalius DSM 19674</name>
    <dbReference type="NCBI Taxonomy" id="1423788"/>
    <lineage>
        <taxon>Bacteria</taxon>
        <taxon>Bacillati</taxon>
        <taxon>Bacillota</taxon>
        <taxon>Bacilli</taxon>
        <taxon>Lactobacillales</taxon>
        <taxon>Lactobacillaceae</taxon>
        <taxon>Companilactobacillus</taxon>
        <taxon>Companilactobacillus bobalius</taxon>
    </lineage>
</organism>
<proteinExistence type="predicted"/>
<sequence length="59" mass="6819">MTNKLLTEKQEVIKDNENSCRIILTLLPDMSDKGQRIKITNTPDKKLYDSIFCENTVDC</sequence>
<dbReference type="PATRIC" id="fig|1423788.3.peg.1973"/>